<dbReference type="Proteomes" id="UP000015500">
    <property type="component" value="Chromosome"/>
</dbReference>
<evidence type="ECO:0000313" key="3">
    <source>
        <dbReference type="Proteomes" id="UP000015500"/>
    </source>
</evidence>
<protein>
    <submittedName>
        <fullName evidence="2">Uncharacterized protein</fullName>
    </submittedName>
</protein>
<accession>S5ZFP5</accession>
<feature type="compositionally biased region" description="Gly residues" evidence="1">
    <location>
        <begin position="1"/>
        <end position="10"/>
    </location>
</feature>
<feature type="region of interest" description="Disordered" evidence="1">
    <location>
        <begin position="1"/>
        <end position="49"/>
    </location>
</feature>
<organism evidence="2 3">
    <name type="scientific">Geobacillus genomosp. 3</name>
    <dbReference type="NCBI Taxonomy" id="1921421"/>
    <lineage>
        <taxon>Bacteria</taxon>
        <taxon>Bacillati</taxon>
        <taxon>Bacillota</taxon>
        <taxon>Bacilli</taxon>
        <taxon>Bacillales</taxon>
        <taxon>Anoxybacillaceae</taxon>
        <taxon>Geobacillus</taxon>
    </lineage>
</organism>
<keyword evidence="3" id="KW-1185">Reference proteome</keyword>
<dbReference type="AlphaFoldDB" id="S5ZFP5"/>
<reference evidence="2 3" key="1">
    <citation type="journal article" date="2014" name="Genome Announc.">
        <title>Complete Genome Sequence of the Thermophilic Polychlorinated Biphenyl Degrader Geobacillus sp. Strain JF8 (NBRC 109937).</title>
        <authorList>
            <person name="Shintani M."/>
            <person name="Ohtsubo Y."/>
            <person name="Fukuda K."/>
            <person name="Hosoyama A."/>
            <person name="Ohji S."/>
            <person name="Yamazoe A."/>
            <person name="Fujita N."/>
            <person name="Nagata Y."/>
            <person name="Tsuda M."/>
            <person name="Hatta T."/>
            <person name="Kimbara K."/>
        </authorList>
    </citation>
    <scope>NUCLEOTIDE SEQUENCE [LARGE SCALE GENOMIC DNA]</scope>
    <source>
        <strain evidence="2 3">JF8</strain>
    </source>
</reference>
<evidence type="ECO:0000256" key="1">
    <source>
        <dbReference type="SAM" id="MobiDB-lite"/>
    </source>
</evidence>
<evidence type="ECO:0000313" key="2">
    <source>
        <dbReference type="EMBL" id="AGT33175.1"/>
    </source>
</evidence>
<gene>
    <name evidence="2" type="ORF">M493_14685</name>
</gene>
<dbReference type="STRING" id="1921421.M493_14685"/>
<proteinExistence type="predicted"/>
<feature type="compositionally biased region" description="Gly residues" evidence="1">
    <location>
        <begin position="37"/>
        <end position="49"/>
    </location>
</feature>
<dbReference type="PATRIC" id="fig|1345697.3.peg.2883"/>
<dbReference type="KEGG" id="gjf:M493_14685"/>
<dbReference type="HOGENOM" id="CLU_3136095_0_0_9"/>
<name>S5ZFP5_GEOG3</name>
<sequence>MTASANGGGKARFPRPLPKSTPAMDARFRARRRGKAGPDGPGAVGGCFA</sequence>
<dbReference type="EMBL" id="CP006254">
    <property type="protein sequence ID" value="AGT33175.1"/>
    <property type="molecule type" value="Genomic_DNA"/>
</dbReference>